<dbReference type="InterPro" id="IPR029063">
    <property type="entry name" value="SAM-dependent_MTases_sf"/>
</dbReference>
<dbReference type="SUPFAM" id="SSF53335">
    <property type="entry name" value="S-adenosyl-L-methionine-dependent methyltransferases"/>
    <property type="match status" value="1"/>
</dbReference>
<evidence type="ECO:0000313" key="3">
    <source>
        <dbReference type="Proteomes" id="UP000730161"/>
    </source>
</evidence>
<protein>
    <recommendedName>
        <fullName evidence="1">Methyltransferase type 11 domain-containing protein</fullName>
    </recommendedName>
</protein>
<reference evidence="2" key="1">
    <citation type="submission" date="2014-12" db="EMBL/GenBank/DDBJ databases">
        <authorList>
            <person name="Huang H.-H."/>
            <person name="Chen S.-C."/>
            <person name="Lai M.-C."/>
        </authorList>
    </citation>
    <scope>NUCLEOTIDE SEQUENCE</scope>
    <source>
        <strain evidence="2">K1F9705b</strain>
    </source>
</reference>
<dbReference type="EMBL" id="JWHL01000014">
    <property type="protein sequence ID" value="MBR1369553.1"/>
    <property type="molecule type" value="Genomic_DNA"/>
</dbReference>
<keyword evidence="3" id="KW-1185">Reference proteome</keyword>
<dbReference type="Gene3D" id="3.40.50.150">
    <property type="entry name" value="Vaccinia Virus protein VP39"/>
    <property type="match status" value="1"/>
</dbReference>
<feature type="domain" description="Methyltransferase type 11" evidence="1">
    <location>
        <begin position="38"/>
        <end position="129"/>
    </location>
</feature>
<sequence length="240" mass="27279">MDYIFTFFEELTMLGPGDDRVTREIIDSLEIPESPVILDIGSGKGRQTRVLAAAKPDSRIIAADIHLPYLRELVAMREVSPVCGSMDSLPCKKSSVDLIWSEGAIYTMGFSAGLTAWRPLLKEGGHLVVSEICWHRSDPPEELRRFWEEDCPGIGSDDDRIRDAEDAGYSVIATPRLSRKAWEEYYTPVIGQIEIWKKIYDTPGIMDFLSEMEKEIRIFREYGSYYGYTFFILKKDGSGL</sequence>
<comment type="caution">
    <text evidence="2">The sequence shown here is derived from an EMBL/GenBank/DDBJ whole genome shotgun (WGS) entry which is preliminary data.</text>
</comment>
<organism evidence="2 3">
    <name type="scientific">Methanocalculus chunghsingensis</name>
    <dbReference type="NCBI Taxonomy" id="156457"/>
    <lineage>
        <taxon>Archaea</taxon>
        <taxon>Methanobacteriati</taxon>
        <taxon>Methanobacteriota</taxon>
        <taxon>Stenosarchaea group</taxon>
        <taxon>Methanomicrobia</taxon>
        <taxon>Methanomicrobiales</taxon>
        <taxon>Methanocalculaceae</taxon>
        <taxon>Methanocalculus</taxon>
    </lineage>
</organism>
<proteinExistence type="predicted"/>
<dbReference type="Proteomes" id="UP000730161">
    <property type="component" value="Unassembled WGS sequence"/>
</dbReference>
<name>A0A8J8B5W3_9EURY</name>
<dbReference type="GO" id="GO:0008757">
    <property type="term" value="F:S-adenosylmethionine-dependent methyltransferase activity"/>
    <property type="evidence" value="ECO:0007669"/>
    <property type="project" value="InterPro"/>
</dbReference>
<dbReference type="AlphaFoldDB" id="A0A8J8B5W3"/>
<dbReference type="OrthoDB" id="1018at2157"/>
<accession>A0A8J8B5W3</accession>
<dbReference type="InterPro" id="IPR013216">
    <property type="entry name" value="Methyltransf_11"/>
</dbReference>
<dbReference type="RefSeq" id="WP_211531265.1">
    <property type="nucleotide sequence ID" value="NZ_JWHL01000014.1"/>
</dbReference>
<gene>
    <name evidence="2" type="ORF">RJ53_08660</name>
</gene>
<dbReference type="Pfam" id="PF08241">
    <property type="entry name" value="Methyltransf_11"/>
    <property type="match status" value="1"/>
</dbReference>
<evidence type="ECO:0000259" key="1">
    <source>
        <dbReference type="Pfam" id="PF08241"/>
    </source>
</evidence>
<evidence type="ECO:0000313" key="2">
    <source>
        <dbReference type="EMBL" id="MBR1369553.1"/>
    </source>
</evidence>
<dbReference type="CDD" id="cd02440">
    <property type="entry name" value="AdoMet_MTases"/>
    <property type="match status" value="1"/>
</dbReference>